<dbReference type="PATRIC" id="fig|2340.3.peg.450"/>
<feature type="binding site" evidence="19">
    <location>
        <position position="302"/>
    </location>
    <ligand>
        <name>Mg(2+)</name>
        <dbReference type="ChEBI" id="CHEBI:18420"/>
    </ligand>
</feature>
<evidence type="ECO:0000256" key="19">
    <source>
        <dbReference type="PIRSR" id="PIRSR006268-2"/>
    </source>
</evidence>
<keyword evidence="9" id="KW-0732">Signal</keyword>
<keyword evidence="7 18" id="KW-0808">Transferase</keyword>
<evidence type="ECO:0000256" key="1">
    <source>
        <dbReference type="ARBA" id="ARBA00008282"/>
    </source>
</evidence>
<evidence type="ECO:0000256" key="10">
    <source>
        <dbReference type="ARBA" id="ARBA00022827"/>
    </source>
</evidence>
<comment type="similarity">
    <text evidence="1 18 20">Belongs to the ApbE family.</text>
</comment>
<dbReference type="eggNOG" id="COG1477">
    <property type="taxonomic scope" value="Bacteria"/>
</dbReference>
<dbReference type="SUPFAM" id="SSF143631">
    <property type="entry name" value="ApbE-like"/>
    <property type="match status" value="1"/>
</dbReference>
<evidence type="ECO:0000256" key="8">
    <source>
        <dbReference type="ARBA" id="ARBA00022723"/>
    </source>
</evidence>
<dbReference type="PANTHER" id="PTHR30040:SF2">
    <property type="entry name" value="FAD:PROTEIN FMN TRANSFERASE"/>
    <property type="match status" value="1"/>
</dbReference>
<evidence type="ECO:0000256" key="17">
    <source>
        <dbReference type="ARBA" id="ARBA00060485"/>
    </source>
</evidence>
<keyword evidence="22" id="KW-1185">Reference proteome</keyword>
<dbReference type="Pfam" id="PF02424">
    <property type="entry name" value="ApbE"/>
    <property type="match status" value="1"/>
</dbReference>
<evidence type="ECO:0000313" key="21">
    <source>
        <dbReference type="EMBL" id="KHF25938.1"/>
    </source>
</evidence>
<evidence type="ECO:0000313" key="22">
    <source>
        <dbReference type="Proteomes" id="UP000030856"/>
    </source>
</evidence>
<evidence type="ECO:0000256" key="7">
    <source>
        <dbReference type="ARBA" id="ARBA00022679"/>
    </source>
</evidence>
<keyword evidence="4" id="KW-1003">Cell membrane</keyword>
<dbReference type="PANTHER" id="PTHR30040">
    <property type="entry name" value="THIAMINE BIOSYNTHESIS LIPOPROTEIN APBE"/>
    <property type="match status" value="1"/>
</dbReference>
<proteinExistence type="inferred from homology"/>
<dbReference type="FunFam" id="3.10.520.10:FF:000001">
    <property type="entry name" value="FAD:protein FMN transferase"/>
    <property type="match status" value="1"/>
</dbReference>
<keyword evidence="5 20" id="KW-0997">Cell inner membrane</keyword>
<protein>
    <recommendedName>
        <fullName evidence="3 18">FAD:protein FMN transferase</fullName>
        <ecNumber evidence="2 18">2.7.1.180</ecNumber>
    </recommendedName>
    <alternativeName>
        <fullName evidence="15 18">Flavin transferase</fullName>
    </alternativeName>
</protein>
<dbReference type="EMBL" id="JRAA01000001">
    <property type="protein sequence ID" value="KHF25938.1"/>
    <property type="molecule type" value="Genomic_DNA"/>
</dbReference>
<dbReference type="Gene3D" id="3.10.520.10">
    <property type="entry name" value="ApbE-like domains"/>
    <property type="match status" value="1"/>
</dbReference>
<dbReference type="GO" id="GO:0005886">
    <property type="term" value="C:plasma membrane"/>
    <property type="evidence" value="ECO:0007669"/>
    <property type="project" value="UniProtKB-SubCell"/>
</dbReference>
<dbReference type="GO" id="GO:0016740">
    <property type="term" value="F:transferase activity"/>
    <property type="evidence" value="ECO:0007669"/>
    <property type="project" value="UniProtKB-UniRule"/>
</dbReference>
<keyword evidence="6 18" id="KW-0285">Flavoprotein</keyword>
<gene>
    <name evidence="21" type="ORF">JV46_13660</name>
</gene>
<name>A0A0B0H6X6_SOVGS</name>
<dbReference type="Proteomes" id="UP000030856">
    <property type="component" value="Unassembled WGS sequence"/>
</dbReference>
<dbReference type="InterPro" id="IPR024932">
    <property type="entry name" value="ApbE"/>
</dbReference>
<evidence type="ECO:0000256" key="13">
    <source>
        <dbReference type="ARBA" id="ARBA00023139"/>
    </source>
</evidence>
<keyword evidence="14 20" id="KW-0449">Lipoprotein</keyword>
<dbReference type="AlphaFoldDB" id="A0A0B0H6X6"/>
<evidence type="ECO:0000256" key="15">
    <source>
        <dbReference type="ARBA" id="ARBA00031306"/>
    </source>
</evidence>
<keyword evidence="8 18" id="KW-0479">Metal-binding</keyword>
<dbReference type="RefSeq" id="WP_052131976.1">
    <property type="nucleotide sequence ID" value="NZ_MPRC01000006.1"/>
</dbReference>
<dbReference type="STRING" id="2340.JV46_13660"/>
<evidence type="ECO:0000256" key="9">
    <source>
        <dbReference type="ARBA" id="ARBA00022729"/>
    </source>
</evidence>
<evidence type="ECO:0000256" key="16">
    <source>
        <dbReference type="ARBA" id="ARBA00048540"/>
    </source>
</evidence>
<comment type="function">
    <text evidence="20">Flavin transferase that catalyzes the transfer of the FMN moiety of FAD and its covalent binding to the hydroxyl group of a threonine residue in a target flavoprotein.</text>
</comment>
<evidence type="ECO:0000256" key="5">
    <source>
        <dbReference type="ARBA" id="ARBA00022519"/>
    </source>
</evidence>
<evidence type="ECO:0000256" key="18">
    <source>
        <dbReference type="PIRNR" id="PIRNR006268"/>
    </source>
</evidence>
<comment type="catalytic activity">
    <reaction evidence="16 18 20">
        <text>L-threonyl-[protein] + FAD = FMN-L-threonyl-[protein] + AMP + H(+)</text>
        <dbReference type="Rhea" id="RHEA:36847"/>
        <dbReference type="Rhea" id="RHEA-COMP:11060"/>
        <dbReference type="Rhea" id="RHEA-COMP:11061"/>
        <dbReference type="ChEBI" id="CHEBI:15378"/>
        <dbReference type="ChEBI" id="CHEBI:30013"/>
        <dbReference type="ChEBI" id="CHEBI:57692"/>
        <dbReference type="ChEBI" id="CHEBI:74257"/>
        <dbReference type="ChEBI" id="CHEBI:456215"/>
        <dbReference type="EC" id="2.7.1.180"/>
    </reaction>
</comment>
<evidence type="ECO:0000256" key="14">
    <source>
        <dbReference type="ARBA" id="ARBA00023288"/>
    </source>
</evidence>
<comment type="cofactor">
    <cofactor evidence="19">
        <name>Mg(2+)</name>
        <dbReference type="ChEBI" id="CHEBI:18420"/>
    </cofactor>
    <cofactor evidence="19">
        <name>Mn(2+)</name>
        <dbReference type="ChEBI" id="CHEBI:29035"/>
    </cofactor>
    <text evidence="19">Magnesium. Can also use manganese.</text>
</comment>
<keyword evidence="11 18" id="KW-0460">Magnesium</keyword>
<keyword evidence="13" id="KW-0564">Palmitate</keyword>
<reference evidence="21 22" key="1">
    <citation type="journal article" date="2014" name="BMC Genomics">
        <title>The genome of the intracellular bacterium of the coastal bivalve, Solemya velum: a blueprint for thriving in and out of symbiosis.</title>
        <authorList>
            <person name="Dmytrenko O."/>
            <person name="Russell S.L."/>
            <person name="Loo W.T."/>
            <person name="Fontanez K.M."/>
            <person name="Liao L."/>
            <person name="Roeselers G."/>
            <person name="Sharma R."/>
            <person name="Stewart F.J."/>
            <person name="Newton I.L."/>
            <person name="Woyke T."/>
            <person name="Wu D."/>
            <person name="Lang J.M."/>
            <person name="Eisen J.A."/>
            <person name="Cavanaugh C.M."/>
        </authorList>
    </citation>
    <scope>NUCLEOTIDE SEQUENCE [LARGE SCALE GENOMIC DNA]</scope>
    <source>
        <strain evidence="21 22">WH</strain>
    </source>
</reference>
<accession>A0A0B0H6X6</accession>
<evidence type="ECO:0000256" key="3">
    <source>
        <dbReference type="ARBA" id="ARBA00016337"/>
    </source>
</evidence>
<dbReference type="EC" id="2.7.1.180" evidence="2 18"/>
<organism evidence="21 22">
    <name type="scientific">Solemya velum gill symbiont</name>
    <dbReference type="NCBI Taxonomy" id="2340"/>
    <lineage>
        <taxon>Bacteria</taxon>
        <taxon>Pseudomonadati</taxon>
        <taxon>Pseudomonadota</taxon>
        <taxon>Gammaproteobacteria</taxon>
        <taxon>sulfur-oxidizing symbionts</taxon>
    </lineage>
</organism>
<feature type="binding site" evidence="19">
    <location>
        <position position="306"/>
    </location>
    <ligand>
        <name>Mg(2+)</name>
        <dbReference type="ChEBI" id="CHEBI:18420"/>
    </ligand>
</feature>
<comment type="caution">
    <text evidence="21">The sequence shown here is derived from an EMBL/GenBank/DDBJ whole genome shotgun (WGS) entry which is preliminary data.</text>
</comment>
<feature type="binding site" evidence="19">
    <location>
        <position position="187"/>
    </location>
    <ligand>
        <name>Mg(2+)</name>
        <dbReference type="ChEBI" id="CHEBI:18420"/>
    </ligand>
</feature>
<keyword evidence="12" id="KW-0472">Membrane</keyword>
<evidence type="ECO:0000256" key="2">
    <source>
        <dbReference type="ARBA" id="ARBA00011955"/>
    </source>
</evidence>
<evidence type="ECO:0000256" key="4">
    <source>
        <dbReference type="ARBA" id="ARBA00022475"/>
    </source>
</evidence>
<evidence type="ECO:0000256" key="12">
    <source>
        <dbReference type="ARBA" id="ARBA00023136"/>
    </source>
</evidence>
<keyword evidence="10 18" id="KW-0274">FAD</keyword>
<dbReference type="PROSITE" id="PS51257">
    <property type="entry name" value="PROKAR_LIPOPROTEIN"/>
    <property type="match status" value="1"/>
</dbReference>
<evidence type="ECO:0000256" key="20">
    <source>
        <dbReference type="RuleBase" id="RU363002"/>
    </source>
</evidence>
<dbReference type="GO" id="GO:0046872">
    <property type="term" value="F:metal ion binding"/>
    <property type="evidence" value="ECO:0007669"/>
    <property type="project" value="UniProtKB-UniRule"/>
</dbReference>
<dbReference type="PIRSF" id="PIRSF006268">
    <property type="entry name" value="ApbE"/>
    <property type="match status" value="1"/>
</dbReference>
<evidence type="ECO:0000256" key="6">
    <source>
        <dbReference type="ARBA" id="ARBA00022630"/>
    </source>
</evidence>
<comment type="subcellular location">
    <subcellularLocation>
        <location evidence="17 20">Cell inner membrane</location>
        <topology evidence="17 20">Lipid-anchor</topology>
        <orientation evidence="17 20">Periplasmic side</orientation>
    </subcellularLocation>
</comment>
<dbReference type="InterPro" id="IPR003374">
    <property type="entry name" value="ApbE-like_sf"/>
</dbReference>
<evidence type="ECO:0000256" key="11">
    <source>
        <dbReference type="ARBA" id="ARBA00022842"/>
    </source>
</evidence>
<sequence>MILADKRHRITLTTTGRIMLAVVSLFLLASCSSERQAIKLSGSTMGTGWSVKYWSDETLPDKMQVQQSIQSQLNSFEQMMSTYRADSDITQFNHSNSVEWQQVPAELAEVTSAALEISALTDGAYDITVEPLVELWGFGPVETNGKKPSVEEIDLALRKVGYRKLSVNQNLSQLRKSNADLSIDLSSIAKGYAVDRVAQQLNALGIPNYMLEVGGELITMGRSHRGNAWRIAIEKPVDGMQSVQLVISPDNMGVATSGDYRNYFEDDAGMRFSHTIDPITGLPVKNRMASVTVIMPSVMLADGYATALMALGPDKAMELAEKNRIAAYFIIRNGKELHTEATSAFAKYIHGEEQ</sequence>